<accession>A0A242KD78</accession>
<dbReference type="EMBL" id="NGMM01000001">
    <property type="protein sequence ID" value="OTP18916.1"/>
    <property type="molecule type" value="Genomic_DNA"/>
</dbReference>
<dbReference type="Pfam" id="PF13460">
    <property type="entry name" value="NAD_binding_10"/>
    <property type="match status" value="1"/>
</dbReference>
<evidence type="ECO:0000313" key="3">
    <source>
        <dbReference type="EMBL" id="WYJ88979.1"/>
    </source>
</evidence>
<name>A0A242KD78_9ENTE</name>
<dbReference type="EMBL" id="CP147247">
    <property type="protein sequence ID" value="WYJ88979.1"/>
    <property type="molecule type" value="Genomic_DNA"/>
</dbReference>
<dbReference type="Proteomes" id="UP000195141">
    <property type="component" value="Chromosome"/>
</dbReference>
<dbReference type="OrthoDB" id="152510at2"/>
<protein>
    <recommendedName>
        <fullName evidence="1">NAD(P)-binding domain-containing protein</fullName>
    </recommendedName>
</protein>
<dbReference type="Gene3D" id="3.90.25.10">
    <property type="entry name" value="UDP-galactose 4-epimerase, domain 1"/>
    <property type="match status" value="1"/>
</dbReference>
<dbReference type="PANTHER" id="PTHR47129:SF1">
    <property type="entry name" value="NMRA-LIKE DOMAIN-CONTAINING PROTEIN"/>
    <property type="match status" value="1"/>
</dbReference>
<dbReference type="SUPFAM" id="SSF51735">
    <property type="entry name" value="NAD(P)-binding Rossmann-fold domains"/>
    <property type="match status" value="1"/>
</dbReference>
<dbReference type="InterPro" id="IPR052718">
    <property type="entry name" value="NmrA-type_oxidoreductase"/>
</dbReference>
<evidence type="ECO:0000313" key="2">
    <source>
        <dbReference type="EMBL" id="OTP18916.1"/>
    </source>
</evidence>
<reference evidence="2" key="1">
    <citation type="submission" date="2017-05" db="EMBL/GenBank/DDBJ databases">
        <title>The Genome Sequence of Enterococcus sp. 9E7_DIV0242.</title>
        <authorList>
            <consortium name="The Broad Institute Genomics Platform"/>
            <consortium name="The Broad Institute Genomic Center for Infectious Diseases"/>
            <person name="Earl A."/>
            <person name="Manson A."/>
            <person name="Schwartman J."/>
            <person name="Gilmore M."/>
            <person name="Abouelleil A."/>
            <person name="Cao P."/>
            <person name="Chapman S."/>
            <person name="Cusick C."/>
            <person name="Shea T."/>
            <person name="Young S."/>
            <person name="Neafsey D."/>
            <person name="Nusbaum C."/>
            <person name="Birren B."/>
        </authorList>
    </citation>
    <scope>NUCLEOTIDE SEQUENCE [LARGE SCALE GENOMIC DNA]</scope>
    <source>
        <strain evidence="2">9E7_DIV0242</strain>
    </source>
</reference>
<feature type="domain" description="NAD(P)-binding" evidence="1">
    <location>
        <begin position="7"/>
        <end position="139"/>
    </location>
</feature>
<reference evidence="3" key="2">
    <citation type="submission" date="2017-05" db="EMBL/GenBank/DDBJ databases">
        <authorList>
            <consortium name="The Broad Institute Genomics Platform"/>
            <consortium name="The Broad Institute Genomic Center for Infectious Diseases"/>
            <person name="Earl A."/>
            <person name="Manson A."/>
            <person name="Schwartman J."/>
            <person name="Gilmore M."/>
            <person name="Abouelleil A."/>
            <person name="Cao P."/>
            <person name="Chapman S."/>
            <person name="Cusick C."/>
            <person name="Shea T."/>
            <person name="Young S."/>
            <person name="Neafsey D."/>
            <person name="Nusbaum C."/>
            <person name="Birren B."/>
        </authorList>
    </citation>
    <scope>NUCLEOTIDE SEQUENCE</scope>
    <source>
        <strain evidence="3">9E7_DIV0242</strain>
    </source>
</reference>
<evidence type="ECO:0000259" key="1">
    <source>
        <dbReference type="Pfam" id="PF13460"/>
    </source>
</evidence>
<organism evidence="2">
    <name type="scientific">Candidatus Enterococcus clewellii</name>
    <dbReference type="NCBI Taxonomy" id="1834193"/>
    <lineage>
        <taxon>Bacteria</taxon>
        <taxon>Bacillati</taxon>
        <taxon>Bacillota</taxon>
        <taxon>Bacilli</taxon>
        <taxon>Lactobacillales</taxon>
        <taxon>Enterococcaceae</taxon>
        <taxon>Enterococcus</taxon>
    </lineage>
</organism>
<dbReference type="PANTHER" id="PTHR47129">
    <property type="entry name" value="QUINONE OXIDOREDUCTASE 2"/>
    <property type="match status" value="1"/>
</dbReference>
<gene>
    <name evidence="3" type="ORF">A5888_000698</name>
    <name evidence="2" type="ORF">A5888_000730</name>
</gene>
<evidence type="ECO:0000313" key="4">
    <source>
        <dbReference type="Proteomes" id="UP000195141"/>
    </source>
</evidence>
<sequence length="286" mass="31895">MNYAVTGATGNLGSRIVKELVKLVGVEDVFALVHTLSKAEKLREQGISVREADYSDVNNMATALQGIDLLIYVPSKTYDVLQRVVELENTLSAMKTSKVKKVIFVSFFADQESNPFTMSPYYGYAPRRLAGLDLDYAIVKNSLYADPLVPYLPELIERKNIIYPIGYEKLSFITLDDSAEALARLAIQPHLRDNGQIYLLSQEKNYSMVELGRVMSEVTGKDIGYQPVTLDEFVEIYKGDGDGKELASMYQGGALGMLSEVTTDFEKITGHAPMGMEQFLQKNSKR</sequence>
<dbReference type="InterPro" id="IPR036291">
    <property type="entry name" value="NAD(P)-bd_dom_sf"/>
</dbReference>
<keyword evidence="4" id="KW-1185">Reference proteome</keyword>
<proteinExistence type="predicted"/>
<dbReference type="InterPro" id="IPR016040">
    <property type="entry name" value="NAD(P)-bd_dom"/>
</dbReference>
<reference evidence="3" key="3">
    <citation type="submission" date="2024-03" db="EMBL/GenBank/DDBJ databases">
        <title>The Genome Sequence of Enterococcus sp. DIV0242b.</title>
        <authorList>
            <consortium name="The Broad Institute Genomics Platform"/>
            <consortium name="The Broad Institute Microbial Omics Core"/>
            <consortium name="The Broad Institute Genomic Center for Infectious Diseases"/>
            <person name="Earl A."/>
            <person name="Manson A."/>
            <person name="Gilmore M."/>
            <person name="Schwartman J."/>
            <person name="Shea T."/>
            <person name="Abouelleil A."/>
            <person name="Cao P."/>
            <person name="Chapman S."/>
            <person name="Cusick C."/>
            <person name="Young S."/>
            <person name="Neafsey D."/>
            <person name="Nusbaum C."/>
            <person name="Birren B."/>
        </authorList>
    </citation>
    <scope>NUCLEOTIDE SEQUENCE</scope>
    <source>
        <strain evidence="3">9E7_DIV0242</strain>
    </source>
</reference>
<dbReference type="RefSeq" id="WP_086347842.1">
    <property type="nucleotide sequence ID" value="NZ_CP147247.1"/>
</dbReference>
<dbReference type="Gene3D" id="3.40.50.720">
    <property type="entry name" value="NAD(P)-binding Rossmann-like Domain"/>
    <property type="match status" value="1"/>
</dbReference>
<dbReference type="AlphaFoldDB" id="A0A242KD78"/>